<dbReference type="RefSeq" id="WP_166124716.1">
    <property type="nucleotide sequence ID" value="NZ_JAANOQ010000001.1"/>
</dbReference>
<sequence>MITQNSINQLTYEIIGAAIEVHKILGKGLLESVYHKCMIEELKIRKINFKSEFKVPINYKGVDLDFDFKCDLFIEDLVIVELKAVNEILPIHDAQLLTYMKLLSVPKGLILNFHSNNIFREGQKTLVNEHFKNIPK</sequence>
<dbReference type="Gene3D" id="3.90.320.10">
    <property type="match status" value="1"/>
</dbReference>
<dbReference type="Proteomes" id="UP000605990">
    <property type="component" value="Unassembled WGS sequence"/>
</dbReference>
<dbReference type="InterPro" id="IPR011604">
    <property type="entry name" value="PDDEXK-like_dom_sf"/>
</dbReference>
<name>A0ABR7IUL5_9FLAO</name>
<dbReference type="InterPro" id="IPR026350">
    <property type="entry name" value="GxxExxY"/>
</dbReference>
<reference evidence="1 2" key="1">
    <citation type="submission" date="2020-08" db="EMBL/GenBank/DDBJ databases">
        <title>Description of novel Flavobacterium F-408 isolate.</title>
        <authorList>
            <person name="Saticioglu I.B."/>
            <person name="Duman M."/>
            <person name="Altun S."/>
        </authorList>
    </citation>
    <scope>NUCLEOTIDE SEQUENCE [LARGE SCALE GENOMIC DNA]</scope>
    <source>
        <strain evidence="1 2">F-408</strain>
    </source>
</reference>
<organism evidence="1 2">
    <name type="scientific">Flavobacterium bernardetii</name>
    <dbReference type="NCBI Taxonomy" id="2813823"/>
    <lineage>
        <taxon>Bacteria</taxon>
        <taxon>Pseudomonadati</taxon>
        <taxon>Bacteroidota</taxon>
        <taxon>Flavobacteriia</taxon>
        <taxon>Flavobacteriales</taxon>
        <taxon>Flavobacteriaceae</taxon>
        <taxon>Flavobacterium</taxon>
    </lineage>
</organism>
<dbReference type="EMBL" id="JACRUN010000001">
    <property type="protein sequence ID" value="MBC5833465.1"/>
    <property type="molecule type" value="Genomic_DNA"/>
</dbReference>
<evidence type="ECO:0000313" key="2">
    <source>
        <dbReference type="Proteomes" id="UP000605990"/>
    </source>
</evidence>
<proteinExistence type="predicted"/>
<protein>
    <submittedName>
        <fullName evidence="1">GxxExxY protein</fullName>
    </submittedName>
</protein>
<dbReference type="Pfam" id="PF13366">
    <property type="entry name" value="PDDEXK_3"/>
    <property type="match status" value="1"/>
</dbReference>
<evidence type="ECO:0000313" key="1">
    <source>
        <dbReference type="EMBL" id="MBC5833465.1"/>
    </source>
</evidence>
<dbReference type="NCBIfam" id="TIGR04256">
    <property type="entry name" value="GxxExxY"/>
    <property type="match status" value="1"/>
</dbReference>
<accession>A0ABR7IUL5</accession>
<keyword evidence="2" id="KW-1185">Reference proteome</keyword>
<gene>
    <name evidence="1" type="ORF">H8R27_01065</name>
</gene>
<comment type="caution">
    <text evidence="1">The sequence shown here is derived from an EMBL/GenBank/DDBJ whole genome shotgun (WGS) entry which is preliminary data.</text>
</comment>